<reference evidence="3" key="1">
    <citation type="submission" date="2022-11" db="UniProtKB">
        <authorList>
            <consortium name="WormBaseParasite"/>
        </authorList>
    </citation>
    <scope>IDENTIFICATION</scope>
</reference>
<feature type="domain" description="Helitron helicase-like" evidence="1">
    <location>
        <begin position="3"/>
        <end position="36"/>
    </location>
</feature>
<keyword evidence="2" id="KW-1185">Reference proteome</keyword>
<evidence type="ECO:0000313" key="2">
    <source>
        <dbReference type="Proteomes" id="UP000887577"/>
    </source>
</evidence>
<proteinExistence type="predicted"/>
<dbReference type="PANTHER" id="PTHR10492">
    <property type="match status" value="1"/>
</dbReference>
<accession>A0A914Y1R1</accession>
<dbReference type="PANTHER" id="PTHR10492:SF57">
    <property type="entry name" value="ATP-DEPENDENT DNA HELICASE"/>
    <property type="match status" value="1"/>
</dbReference>
<evidence type="ECO:0000259" key="1">
    <source>
        <dbReference type="Pfam" id="PF14214"/>
    </source>
</evidence>
<name>A0A914Y1R1_9BILA</name>
<dbReference type="InterPro" id="IPR025476">
    <property type="entry name" value="Helitron_helicase-like"/>
</dbReference>
<dbReference type="WBParaSite" id="PSU_v2.g13167.t1">
    <property type="protein sequence ID" value="PSU_v2.g13167.t1"/>
    <property type="gene ID" value="PSU_v2.g13167"/>
</dbReference>
<evidence type="ECO:0000313" key="3">
    <source>
        <dbReference type="WBParaSite" id="PSU_v2.g13167.t1"/>
    </source>
</evidence>
<organism evidence="2 3">
    <name type="scientific">Panagrolaimus superbus</name>
    <dbReference type="NCBI Taxonomy" id="310955"/>
    <lineage>
        <taxon>Eukaryota</taxon>
        <taxon>Metazoa</taxon>
        <taxon>Ecdysozoa</taxon>
        <taxon>Nematoda</taxon>
        <taxon>Chromadorea</taxon>
        <taxon>Rhabditida</taxon>
        <taxon>Tylenchina</taxon>
        <taxon>Panagrolaimomorpha</taxon>
        <taxon>Panagrolaimoidea</taxon>
        <taxon>Panagrolaimidae</taxon>
        <taxon>Panagrolaimus</taxon>
    </lineage>
</organism>
<dbReference type="Proteomes" id="UP000887577">
    <property type="component" value="Unplaced"/>
</dbReference>
<dbReference type="AlphaFoldDB" id="A0A914Y1R1"/>
<protein>
    <submittedName>
        <fullName evidence="3">Helitron helicase-like domain-containing protein</fullName>
    </submittedName>
</protein>
<dbReference type="Pfam" id="PF14214">
    <property type="entry name" value="Helitron_like_N"/>
    <property type="match status" value="1"/>
</dbReference>
<sequence>MHELIRVVEKDQIFGPVICSVVVVEFQKRGLPHCHCAFTLKEKWDTPEKVDAYVRGYLPPKNQEEADASGEVYDKEDYENTIKFMIHTPCGIHNPDAPCMVNGKCKRRFPREYREDTEMDVNGFTLPKCPENERSFTMKVKGKEVTVDNRWVVPHNPHLLKYMKSHLNVEAETIKLLWK</sequence>